<protein>
    <recommendedName>
        <fullName evidence="13">Acyl carrier protein</fullName>
    </recommendedName>
</protein>
<evidence type="ECO:0000256" key="12">
    <source>
        <dbReference type="ARBA" id="ARBA00023160"/>
    </source>
</evidence>
<feature type="domain" description="Carrier" evidence="14">
    <location>
        <begin position="85"/>
        <end position="163"/>
    </location>
</feature>
<dbReference type="NCBIfam" id="TIGR00517">
    <property type="entry name" value="acyl_carrier"/>
    <property type="match status" value="1"/>
</dbReference>
<keyword evidence="11" id="KW-0496">Mitochondrion</keyword>
<dbReference type="PROSITE" id="PS50075">
    <property type="entry name" value="CARRIER"/>
    <property type="match status" value="1"/>
</dbReference>
<dbReference type="STRING" id="1344418.A0A1D2VPL7"/>
<comment type="similarity">
    <text evidence="2">Belongs to the acyl carrier protein (ACP) family.</text>
</comment>
<keyword evidence="9" id="KW-0249">Electron transport</keyword>
<dbReference type="GO" id="GO:0000035">
    <property type="term" value="F:acyl binding"/>
    <property type="evidence" value="ECO:0007669"/>
    <property type="project" value="TreeGrafter"/>
</dbReference>
<dbReference type="SUPFAM" id="SSF47336">
    <property type="entry name" value="ACP-like"/>
    <property type="match status" value="1"/>
</dbReference>
<name>A0A1D2VPL7_9ASCO</name>
<evidence type="ECO:0000313" key="16">
    <source>
        <dbReference type="Proteomes" id="UP000095038"/>
    </source>
</evidence>
<dbReference type="GO" id="GO:0005739">
    <property type="term" value="C:mitochondrion"/>
    <property type="evidence" value="ECO:0007669"/>
    <property type="project" value="UniProtKB-SubCell"/>
</dbReference>
<dbReference type="PANTHER" id="PTHR20863:SF28">
    <property type="entry name" value="ACYL CARRIER PROTEIN, MITOCHONDRIAL"/>
    <property type="match status" value="1"/>
</dbReference>
<keyword evidence="7" id="KW-0276">Fatty acid metabolism</keyword>
<evidence type="ECO:0000256" key="5">
    <source>
        <dbReference type="ARBA" id="ARBA00022516"/>
    </source>
</evidence>
<proteinExistence type="inferred from homology"/>
<organism evidence="15 16">
    <name type="scientific">Ascoidea rubescens DSM 1968</name>
    <dbReference type="NCBI Taxonomy" id="1344418"/>
    <lineage>
        <taxon>Eukaryota</taxon>
        <taxon>Fungi</taxon>
        <taxon>Dikarya</taxon>
        <taxon>Ascomycota</taxon>
        <taxon>Saccharomycotina</taxon>
        <taxon>Saccharomycetes</taxon>
        <taxon>Ascoideaceae</taxon>
        <taxon>Ascoidea</taxon>
    </lineage>
</organism>
<dbReference type="Proteomes" id="UP000095038">
    <property type="component" value="Unassembled WGS sequence"/>
</dbReference>
<dbReference type="EMBL" id="KV454475">
    <property type="protein sequence ID" value="ODV63539.1"/>
    <property type="molecule type" value="Genomic_DNA"/>
</dbReference>
<evidence type="ECO:0000256" key="4">
    <source>
        <dbReference type="ARBA" id="ARBA00022450"/>
    </source>
</evidence>
<keyword evidence="5 13" id="KW-0444">Lipid biosynthesis</keyword>
<evidence type="ECO:0000256" key="6">
    <source>
        <dbReference type="ARBA" id="ARBA00022553"/>
    </source>
</evidence>
<evidence type="ECO:0000256" key="7">
    <source>
        <dbReference type="ARBA" id="ARBA00022832"/>
    </source>
</evidence>
<evidence type="ECO:0000256" key="2">
    <source>
        <dbReference type="ARBA" id="ARBA00010930"/>
    </source>
</evidence>
<evidence type="ECO:0000256" key="9">
    <source>
        <dbReference type="ARBA" id="ARBA00022982"/>
    </source>
</evidence>
<dbReference type="InParanoid" id="A0A1D2VPL7"/>
<evidence type="ECO:0000256" key="3">
    <source>
        <dbReference type="ARBA" id="ARBA00022448"/>
    </source>
</evidence>
<keyword evidence="16" id="KW-1185">Reference proteome</keyword>
<accession>A0A1D2VPL7</accession>
<dbReference type="InterPro" id="IPR003231">
    <property type="entry name" value="ACP"/>
</dbReference>
<dbReference type="Pfam" id="PF00550">
    <property type="entry name" value="PP-binding"/>
    <property type="match status" value="1"/>
</dbReference>
<dbReference type="RefSeq" id="XP_020049846.1">
    <property type="nucleotide sequence ID" value="XM_020192257.1"/>
</dbReference>
<keyword evidence="12 13" id="KW-0275">Fatty acid biosynthesis</keyword>
<evidence type="ECO:0000256" key="1">
    <source>
        <dbReference type="ARBA" id="ARBA00004173"/>
    </source>
</evidence>
<evidence type="ECO:0000313" key="15">
    <source>
        <dbReference type="EMBL" id="ODV63539.1"/>
    </source>
</evidence>
<keyword evidence="6" id="KW-0597">Phosphoprotein</keyword>
<dbReference type="InterPro" id="IPR009081">
    <property type="entry name" value="PP-bd_ACP"/>
</dbReference>
<comment type="function">
    <text evidence="13">Carrier of the growing fatty acid chain in fatty acid biosynthesis.</text>
</comment>
<evidence type="ECO:0000256" key="13">
    <source>
        <dbReference type="RuleBase" id="RU000722"/>
    </source>
</evidence>
<reference evidence="16" key="1">
    <citation type="submission" date="2016-05" db="EMBL/GenBank/DDBJ databases">
        <title>Comparative genomics of biotechnologically important yeasts.</title>
        <authorList>
            <consortium name="DOE Joint Genome Institute"/>
            <person name="Riley R."/>
            <person name="Haridas S."/>
            <person name="Wolfe K.H."/>
            <person name="Lopes M.R."/>
            <person name="Hittinger C.T."/>
            <person name="Goker M."/>
            <person name="Salamov A."/>
            <person name="Wisecaver J."/>
            <person name="Long T.M."/>
            <person name="Aerts A.L."/>
            <person name="Barry K."/>
            <person name="Choi C."/>
            <person name="Clum A."/>
            <person name="Coughlan A.Y."/>
            <person name="Deshpande S."/>
            <person name="Douglass A.P."/>
            <person name="Hanson S.J."/>
            <person name="Klenk H.-P."/>
            <person name="Labutti K."/>
            <person name="Lapidus A."/>
            <person name="Lindquist E."/>
            <person name="Lipzen A."/>
            <person name="Meier-Kolthoff J.P."/>
            <person name="Ohm R.A."/>
            <person name="Otillar R.P."/>
            <person name="Pangilinan J."/>
            <person name="Peng Y."/>
            <person name="Rokas A."/>
            <person name="Rosa C.A."/>
            <person name="Scheuner C."/>
            <person name="Sibirny A.A."/>
            <person name="Slot J.C."/>
            <person name="Stielow J.B."/>
            <person name="Sun H."/>
            <person name="Kurtzman C.P."/>
            <person name="Blackwell M."/>
            <person name="Grigoriev I.V."/>
            <person name="Jeffries T.W."/>
        </authorList>
    </citation>
    <scope>NUCLEOTIDE SEQUENCE [LARGE SCALE GENOMIC DNA]</scope>
    <source>
        <strain evidence="16">DSM 1968</strain>
    </source>
</reference>
<keyword evidence="3" id="KW-0813">Transport</keyword>
<evidence type="ECO:0000256" key="10">
    <source>
        <dbReference type="ARBA" id="ARBA00023098"/>
    </source>
</evidence>
<keyword evidence="10" id="KW-0443">Lipid metabolism</keyword>
<dbReference type="GO" id="GO:0000036">
    <property type="term" value="F:acyl carrier activity"/>
    <property type="evidence" value="ECO:0007669"/>
    <property type="project" value="TreeGrafter"/>
</dbReference>
<dbReference type="InterPro" id="IPR036736">
    <property type="entry name" value="ACP-like_sf"/>
</dbReference>
<keyword evidence="4 13" id="KW-0596">Phosphopantetheine</keyword>
<evidence type="ECO:0000259" key="14">
    <source>
        <dbReference type="PROSITE" id="PS50075"/>
    </source>
</evidence>
<dbReference type="HAMAP" id="MF_01217">
    <property type="entry name" value="Acyl_carrier"/>
    <property type="match status" value="1"/>
</dbReference>
<evidence type="ECO:0000256" key="8">
    <source>
        <dbReference type="ARBA" id="ARBA00022946"/>
    </source>
</evidence>
<gene>
    <name evidence="15" type="ORF">ASCRUDRAFT_73373</name>
</gene>
<dbReference type="OrthoDB" id="448946at2759"/>
<sequence>MSATQVGIKSLRVVNSNFLRSSVTKRCFSLLPKYAKSSLFITPLNNNTHISGKLFNSVINNRCSVNNRFNNQVRNYSGGVELTREIATQRLLEILEGFDKTNLENLEKLGVESSYTKDLGLDSLDVVEVIMAIEEEFSIQVPDNLADEFITVKQTIDFIMDQPDAF</sequence>
<evidence type="ECO:0000256" key="11">
    <source>
        <dbReference type="ARBA" id="ARBA00023128"/>
    </source>
</evidence>
<dbReference type="PROSITE" id="PS00012">
    <property type="entry name" value="PHOSPHOPANTETHEINE"/>
    <property type="match status" value="1"/>
</dbReference>
<dbReference type="AlphaFoldDB" id="A0A1D2VPL7"/>
<comment type="subcellular location">
    <subcellularLocation>
        <location evidence="1">Mitochondrion</location>
    </subcellularLocation>
</comment>
<dbReference type="GeneID" id="30965893"/>
<keyword evidence="8" id="KW-0809">Transit peptide</keyword>
<dbReference type="InterPro" id="IPR006162">
    <property type="entry name" value="Ppantetheine_attach_site"/>
</dbReference>
<dbReference type="PANTHER" id="PTHR20863">
    <property type="entry name" value="ACYL CARRIER PROTEIN"/>
    <property type="match status" value="1"/>
</dbReference>
<dbReference type="Gene3D" id="1.10.1200.10">
    <property type="entry name" value="ACP-like"/>
    <property type="match status" value="1"/>
</dbReference>